<evidence type="ECO:0000259" key="2">
    <source>
        <dbReference type="Pfam" id="PF24289"/>
    </source>
</evidence>
<evidence type="ECO:0000313" key="3">
    <source>
        <dbReference type="EMBL" id="CAE0501281.1"/>
    </source>
</evidence>
<dbReference type="InterPro" id="IPR055900">
    <property type="entry name" value="DUF7477"/>
</dbReference>
<name>A0A7S3R3I7_DUNTE</name>
<dbReference type="EMBL" id="HBIP01027078">
    <property type="protein sequence ID" value="CAE0501281.1"/>
    <property type="molecule type" value="Transcribed_RNA"/>
</dbReference>
<evidence type="ECO:0000256" key="1">
    <source>
        <dbReference type="SAM" id="Phobius"/>
    </source>
</evidence>
<keyword evidence="1" id="KW-0472">Membrane</keyword>
<dbReference type="Pfam" id="PF24289">
    <property type="entry name" value="DUF7477"/>
    <property type="match status" value="1"/>
</dbReference>
<feature type="domain" description="DUF7477" evidence="2">
    <location>
        <begin position="1"/>
        <end position="162"/>
    </location>
</feature>
<dbReference type="AlphaFoldDB" id="A0A7S3R3I7"/>
<reference evidence="3" key="1">
    <citation type="submission" date="2021-01" db="EMBL/GenBank/DDBJ databases">
        <authorList>
            <person name="Corre E."/>
            <person name="Pelletier E."/>
            <person name="Niang G."/>
            <person name="Scheremetjew M."/>
            <person name="Finn R."/>
            <person name="Kale V."/>
            <person name="Holt S."/>
            <person name="Cochrane G."/>
            <person name="Meng A."/>
            <person name="Brown T."/>
            <person name="Cohen L."/>
        </authorList>
    </citation>
    <scope>NUCLEOTIDE SEQUENCE</scope>
    <source>
        <strain evidence="3">CCMP1320</strain>
    </source>
</reference>
<feature type="transmembrane region" description="Helical" evidence="1">
    <location>
        <begin position="7"/>
        <end position="25"/>
    </location>
</feature>
<protein>
    <recommendedName>
        <fullName evidence="2">DUF7477 domain-containing protein</fullName>
    </recommendedName>
</protein>
<dbReference type="PROSITE" id="PS51257">
    <property type="entry name" value="PROKAR_LIPOPROTEIN"/>
    <property type="match status" value="1"/>
</dbReference>
<organism evidence="3">
    <name type="scientific">Dunaliella tertiolecta</name>
    <name type="common">Green alga</name>
    <dbReference type="NCBI Taxonomy" id="3047"/>
    <lineage>
        <taxon>Eukaryota</taxon>
        <taxon>Viridiplantae</taxon>
        <taxon>Chlorophyta</taxon>
        <taxon>core chlorophytes</taxon>
        <taxon>Chlorophyceae</taxon>
        <taxon>CS clade</taxon>
        <taxon>Chlamydomonadales</taxon>
        <taxon>Dunaliellaceae</taxon>
        <taxon>Dunaliella</taxon>
    </lineage>
</organism>
<keyword evidence="1" id="KW-0812">Transmembrane</keyword>
<proteinExistence type="predicted"/>
<keyword evidence="1" id="KW-1133">Transmembrane helix</keyword>
<accession>A0A7S3R3I7</accession>
<sequence>MEKWEEGYYITAMAGALSGCAFVVMSKGTPYTQQSYKVSDSFPFKWINKKWKEGFYVTSMATSHTRWAVVMSRNAGFVDQCVELDFQYPSEGIHRRWDAGFRITACAGTPDQAAFVISVPRRRPVDETQETLRTSAFPSQHVKEKWAKNLYLAGIAYGRTVS</sequence>
<gene>
    <name evidence="3" type="ORF">DTER00134_LOCUS16354</name>
</gene>